<evidence type="ECO:0000313" key="1">
    <source>
        <dbReference type="EMBL" id="ASR46425.1"/>
    </source>
</evidence>
<dbReference type="Gene3D" id="2.180.10.10">
    <property type="entry name" value="RHS repeat-associated core"/>
    <property type="match status" value="1"/>
</dbReference>
<dbReference type="AlphaFoldDB" id="A0A222WJQ9"/>
<accession>A0A222WJQ9</accession>
<organism evidence="1 2">
    <name type="scientific">Paenibacillus kribbensis</name>
    <dbReference type="NCBI Taxonomy" id="172713"/>
    <lineage>
        <taxon>Bacteria</taxon>
        <taxon>Bacillati</taxon>
        <taxon>Bacillota</taxon>
        <taxon>Bacilli</taxon>
        <taxon>Bacillales</taxon>
        <taxon>Paenibacillaceae</taxon>
        <taxon>Paenibacillus</taxon>
    </lineage>
</organism>
<dbReference type="NCBIfam" id="TIGR01643">
    <property type="entry name" value="YD_repeat_2x"/>
    <property type="match status" value="2"/>
</dbReference>
<dbReference type="KEGG" id="pkb:B4V02_06900"/>
<dbReference type="InterPro" id="IPR006530">
    <property type="entry name" value="YD"/>
</dbReference>
<evidence type="ECO:0000313" key="2">
    <source>
        <dbReference type="Proteomes" id="UP000214666"/>
    </source>
</evidence>
<reference evidence="1 2" key="1">
    <citation type="submission" date="2017-03" db="EMBL/GenBank/DDBJ databases">
        <title>Complete genome sequence of Paenibacillus Kribbensis producing bioflocculants.</title>
        <authorList>
            <person name="Lee H.-G."/>
            <person name="Oh H.-M."/>
        </authorList>
    </citation>
    <scope>NUCLEOTIDE SEQUENCE [LARGE SCALE GENOMIC DNA]</scope>
    <source>
        <strain evidence="1 2">AM49</strain>
    </source>
</reference>
<evidence type="ECO:0008006" key="3">
    <source>
        <dbReference type="Google" id="ProtNLM"/>
    </source>
</evidence>
<dbReference type="Proteomes" id="UP000214666">
    <property type="component" value="Chromosome"/>
</dbReference>
<proteinExistence type="predicted"/>
<keyword evidence="2" id="KW-1185">Reference proteome</keyword>
<dbReference type="EMBL" id="CP020028">
    <property type="protein sequence ID" value="ASR46425.1"/>
    <property type="molecule type" value="Genomic_DNA"/>
</dbReference>
<gene>
    <name evidence="1" type="ORF">B4V02_06900</name>
</gene>
<sequence>MLTGGVERYEYNADGLVTDMIYSDGTRESYMYDEYQNKSGHTDTRGHTTQWEYDSLCNLLEGIRSDGTRIHRLDPTLPMVCK</sequence>
<protein>
    <recommendedName>
        <fullName evidence="3">Type IV secretion protein Rhs</fullName>
    </recommendedName>
</protein>
<name>A0A222WJQ9_9BACL</name>